<protein>
    <recommendedName>
        <fullName evidence="3">Cell division protein FtsQ</fullName>
    </recommendedName>
</protein>
<reference evidence="1" key="2">
    <citation type="submission" date="2021-04" db="EMBL/GenBank/DDBJ databases">
        <authorList>
            <person name="Gilroy R."/>
        </authorList>
    </citation>
    <scope>NUCLEOTIDE SEQUENCE</scope>
    <source>
        <strain evidence="1">5134</strain>
    </source>
</reference>
<evidence type="ECO:0000313" key="1">
    <source>
        <dbReference type="EMBL" id="HIY69576.1"/>
    </source>
</evidence>
<dbReference type="EMBL" id="DXDA01000068">
    <property type="protein sequence ID" value="HIY69576.1"/>
    <property type="molecule type" value="Genomic_DNA"/>
</dbReference>
<evidence type="ECO:0008006" key="3">
    <source>
        <dbReference type="Google" id="ProtNLM"/>
    </source>
</evidence>
<organism evidence="1 2">
    <name type="scientific">Candidatus Alistipes intestinigallinarum</name>
    <dbReference type="NCBI Taxonomy" id="2838440"/>
    <lineage>
        <taxon>Bacteria</taxon>
        <taxon>Pseudomonadati</taxon>
        <taxon>Bacteroidota</taxon>
        <taxon>Bacteroidia</taxon>
        <taxon>Bacteroidales</taxon>
        <taxon>Rikenellaceae</taxon>
        <taxon>Alistipes</taxon>
    </lineage>
</organism>
<proteinExistence type="predicted"/>
<accession>A0A9D1Z239</accession>
<dbReference type="AlphaFoldDB" id="A0A9D1Z239"/>
<name>A0A9D1Z239_9BACT</name>
<reference evidence="1" key="1">
    <citation type="journal article" date="2021" name="PeerJ">
        <title>Extensive microbial diversity within the chicken gut microbiome revealed by metagenomics and culture.</title>
        <authorList>
            <person name="Gilroy R."/>
            <person name="Ravi A."/>
            <person name="Getino M."/>
            <person name="Pursley I."/>
            <person name="Horton D.L."/>
            <person name="Alikhan N.F."/>
            <person name="Baker D."/>
            <person name="Gharbi K."/>
            <person name="Hall N."/>
            <person name="Watson M."/>
            <person name="Adriaenssens E.M."/>
            <person name="Foster-Nyarko E."/>
            <person name="Jarju S."/>
            <person name="Secka A."/>
            <person name="Antonio M."/>
            <person name="Oren A."/>
            <person name="Chaudhuri R.R."/>
            <person name="La Ragione R."/>
            <person name="Hildebrand F."/>
            <person name="Pallen M.J."/>
        </authorList>
    </citation>
    <scope>NUCLEOTIDE SEQUENCE</scope>
    <source>
        <strain evidence="1">5134</strain>
    </source>
</reference>
<sequence length="365" mass="42481">MRLLRPAILGLLWAAVAVYILWAGLSARRDRSAQQVRSLEIEVVDSTSQGYLVTGAQVRSWISQSGIGTLGTAVEEVDLTALERLIARNGFVERVAAYVSGRGELHLTITPREPLLRLLTDGRNAYVTREGYVFAAPRASSLYVPVVTGSYRPPFPADYTGNVREYIDRRQREIDERIAELERSKYPVYRREQANDRDYREFRRKRIKRRWWKGESAEAFDKRVEELLAQKAAYRRGYRYRARQLTAELARIDSQQESERRKQKKLEKSYEDFLKLLTFVESVEEDDFWRSEVVQIAAYTTSSGALEVSLTPRSGRYTILFGRLEEVDRKFDKLLRFYRNGLSTLGWETYRTIDIRYGNQVVCKK</sequence>
<comment type="caution">
    <text evidence="1">The sequence shown here is derived from an EMBL/GenBank/DDBJ whole genome shotgun (WGS) entry which is preliminary data.</text>
</comment>
<dbReference type="Proteomes" id="UP000886844">
    <property type="component" value="Unassembled WGS sequence"/>
</dbReference>
<evidence type="ECO:0000313" key="2">
    <source>
        <dbReference type="Proteomes" id="UP000886844"/>
    </source>
</evidence>
<gene>
    <name evidence="1" type="ORF">H9828_09190</name>
</gene>